<dbReference type="PANTHER" id="PTHR20933">
    <property type="entry name" value="F-BOX ONLY PROTEIN 33"/>
    <property type="match status" value="1"/>
</dbReference>
<dbReference type="InterPro" id="IPR036047">
    <property type="entry name" value="F-box-like_dom_sf"/>
</dbReference>
<organism evidence="2 3">
    <name type="scientific">Galleria mellonella</name>
    <name type="common">Greater wax moth</name>
    <dbReference type="NCBI Taxonomy" id="7137"/>
    <lineage>
        <taxon>Eukaryota</taxon>
        <taxon>Metazoa</taxon>
        <taxon>Ecdysozoa</taxon>
        <taxon>Arthropoda</taxon>
        <taxon>Hexapoda</taxon>
        <taxon>Insecta</taxon>
        <taxon>Pterygota</taxon>
        <taxon>Neoptera</taxon>
        <taxon>Endopterygota</taxon>
        <taxon>Lepidoptera</taxon>
        <taxon>Glossata</taxon>
        <taxon>Ditrysia</taxon>
        <taxon>Pyraloidea</taxon>
        <taxon>Pyralidae</taxon>
        <taxon>Galleriinae</taxon>
        <taxon>Galleria</taxon>
    </lineage>
</organism>
<evidence type="ECO:0000313" key="3">
    <source>
        <dbReference type="RefSeq" id="XP_052757998.1"/>
    </source>
</evidence>
<dbReference type="SMART" id="SM00256">
    <property type="entry name" value="FBOX"/>
    <property type="match status" value="1"/>
</dbReference>
<dbReference type="InterPro" id="IPR032675">
    <property type="entry name" value="LRR_dom_sf"/>
</dbReference>
<dbReference type="Pfam" id="PF00646">
    <property type="entry name" value="F-box"/>
    <property type="match status" value="1"/>
</dbReference>
<evidence type="ECO:0000259" key="1">
    <source>
        <dbReference type="SMART" id="SM00256"/>
    </source>
</evidence>
<sequence length="461" mass="52719">MSQWGSLPLLPLRCILDHLSLEDALAAMSTCHHWRAAVLLYEGHKETLKLRAKQLDKNVFLTRMFRKYVKRLHIYIDCNEGQLNKFITFILPQFFDAVKLQEIIFIGPSYIQQNHRISLVKLKRIITESLIFKHLQTIQRLGFMGCGMGAVKNDDERYTHRLVEYYSRPLLSNNESSSADAIFSSCNANIMAFSTLKHIIVDCEELGDSLQWVAALPALAHLTLNVTGRRPLRPLCPPPQTHRHLSIGVNIIALPYKRFEEVIENVLVDGIELTSLKVMFCKTVYAPLLEHVVRLYKESVREVVWADCPSHCADLARRHVRTPRNYDMCNVNPFILLCWQCVQLQRLVIHGYWVWQYDVIGFARLRRSLRALEVSSVYARAAQFGAAAGAALRVLAADAPAHLAASYVQKMNEYTQFEWRPFPWSELPRGLKAHASPAARAALVIAEITRPQCTIDTLYNQ</sequence>
<evidence type="ECO:0000313" key="2">
    <source>
        <dbReference type="Proteomes" id="UP001652740"/>
    </source>
</evidence>
<reference evidence="3" key="1">
    <citation type="submission" date="2025-08" db="UniProtKB">
        <authorList>
            <consortium name="RefSeq"/>
        </authorList>
    </citation>
    <scope>IDENTIFICATION</scope>
    <source>
        <tissue evidence="3">Whole larvae</tissue>
    </source>
</reference>
<feature type="domain" description="F-box" evidence="1">
    <location>
        <begin position="7"/>
        <end position="46"/>
    </location>
</feature>
<dbReference type="Proteomes" id="UP001652740">
    <property type="component" value="Unplaced"/>
</dbReference>
<dbReference type="RefSeq" id="XP_052757998.1">
    <property type="nucleotide sequence ID" value="XM_052902038.1"/>
</dbReference>
<protein>
    <submittedName>
        <fullName evidence="3">Uncharacterized protein LOC113509349</fullName>
    </submittedName>
</protein>
<dbReference type="SUPFAM" id="SSF81383">
    <property type="entry name" value="F-box domain"/>
    <property type="match status" value="1"/>
</dbReference>
<keyword evidence="2" id="KW-1185">Reference proteome</keyword>
<proteinExistence type="predicted"/>
<dbReference type="InterPro" id="IPR001810">
    <property type="entry name" value="F-box_dom"/>
</dbReference>
<gene>
    <name evidence="3" type="primary">LOC113509349</name>
</gene>
<accession>A0ABM3N327</accession>
<dbReference type="Gene3D" id="3.80.10.10">
    <property type="entry name" value="Ribonuclease Inhibitor"/>
    <property type="match status" value="1"/>
</dbReference>
<name>A0ABM3N327_GALME</name>
<dbReference type="PANTHER" id="PTHR20933:SF3">
    <property type="entry name" value="F-BOX ONLY PROTEIN 33"/>
    <property type="match status" value="1"/>
</dbReference>
<dbReference type="GeneID" id="113509349"/>